<keyword evidence="3" id="KW-1133">Transmembrane helix</keyword>
<evidence type="ECO:0000256" key="3">
    <source>
        <dbReference type="ARBA" id="ARBA00022989"/>
    </source>
</evidence>
<evidence type="ECO:0000256" key="4">
    <source>
        <dbReference type="ARBA" id="ARBA00023136"/>
    </source>
</evidence>
<proteinExistence type="predicted"/>
<name>A0A1F5RCV1_9BACT</name>
<reference evidence="7 8" key="1">
    <citation type="journal article" date="2016" name="Nat. Commun.">
        <title>Thousands of microbial genomes shed light on interconnected biogeochemical processes in an aquifer system.</title>
        <authorList>
            <person name="Anantharaman K."/>
            <person name="Brown C.T."/>
            <person name="Hug L.A."/>
            <person name="Sharon I."/>
            <person name="Castelle C.J."/>
            <person name="Probst A.J."/>
            <person name="Thomas B.C."/>
            <person name="Singh A."/>
            <person name="Wilkins M.J."/>
            <person name="Karaoz U."/>
            <person name="Brodie E.L."/>
            <person name="Williams K.H."/>
            <person name="Hubbard S.S."/>
            <person name="Banfield J.F."/>
        </authorList>
    </citation>
    <scope>NUCLEOTIDE SEQUENCE [LARGE SCALE GENOMIC DNA]</scope>
</reference>
<keyword evidence="2" id="KW-0812">Transmembrane</keyword>
<comment type="subcellular location">
    <subcellularLocation>
        <location evidence="1">Membrane</location>
        <topology evidence="1">Single-pass membrane protein</topology>
    </subcellularLocation>
</comment>
<evidence type="ECO:0000256" key="2">
    <source>
        <dbReference type="ARBA" id="ARBA00022692"/>
    </source>
</evidence>
<dbReference type="EMBL" id="MFFM01000034">
    <property type="protein sequence ID" value="OGF12188.1"/>
    <property type="molecule type" value="Genomic_DNA"/>
</dbReference>
<feature type="region of interest" description="Disordered" evidence="5">
    <location>
        <begin position="51"/>
        <end position="99"/>
    </location>
</feature>
<keyword evidence="4" id="KW-0472">Membrane</keyword>
<gene>
    <name evidence="7" type="ORF">A2024_04160</name>
</gene>
<dbReference type="PROSITE" id="PS52015">
    <property type="entry name" value="TONB_CTD"/>
    <property type="match status" value="1"/>
</dbReference>
<accession>A0A1F5RCV1</accession>
<evidence type="ECO:0000256" key="1">
    <source>
        <dbReference type="ARBA" id="ARBA00004167"/>
    </source>
</evidence>
<feature type="domain" description="TonB C-terminal" evidence="6">
    <location>
        <begin position="117"/>
        <end position="207"/>
    </location>
</feature>
<dbReference type="Proteomes" id="UP000177230">
    <property type="component" value="Unassembled WGS sequence"/>
</dbReference>
<comment type="caution">
    <text evidence="7">The sequence shown here is derived from an EMBL/GenBank/DDBJ whole genome shotgun (WGS) entry which is preliminary data.</text>
</comment>
<sequence length="207" mass="22925">MKREFSISLSFHLLLFLTVLFFARGLRLFSKPAYPAVYKVNLVALPQVSGNQGQDMESAPVPEAKPSVKKEPAVSKAKPQPKAKTPDKKQKSASGPVVPNLPKGMKVLAAEGVSPEGSYYLGMILTKISQHWRNPYQGGQPEIRATIYFKIDRQGNLLEASLEKSSGDALFDQAAIRAVYQAKNFPPFPQEMNLSVLGVHFEFEYVK</sequence>
<dbReference type="GO" id="GO:0055085">
    <property type="term" value="P:transmembrane transport"/>
    <property type="evidence" value="ECO:0007669"/>
    <property type="project" value="InterPro"/>
</dbReference>
<evidence type="ECO:0000313" key="7">
    <source>
        <dbReference type="EMBL" id="OGF12188.1"/>
    </source>
</evidence>
<evidence type="ECO:0000256" key="5">
    <source>
        <dbReference type="SAM" id="MobiDB-lite"/>
    </source>
</evidence>
<protein>
    <recommendedName>
        <fullName evidence="6">TonB C-terminal domain-containing protein</fullName>
    </recommendedName>
</protein>
<dbReference type="Pfam" id="PF13103">
    <property type="entry name" value="TonB_2"/>
    <property type="match status" value="1"/>
</dbReference>
<dbReference type="GO" id="GO:0016020">
    <property type="term" value="C:membrane"/>
    <property type="evidence" value="ECO:0007669"/>
    <property type="project" value="UniProtKB-SubCell"/>
</dbReference>
<evidence type="ECO:0000313" key="8">
    <source>
        <dbReference type="Proteomes" id="UP000177230"/>
    </source>
</evidence>
<dbReference type="InterPro" id="IPR037682">
    <property type="entry name" value="TonB_C"/>
</dbReference>
<evidence type="ECO:0000259" key="6">
    <source>
        <dbReference type="PROSITE" id="PS52015"/>
    </source>
</evidence>
<dbReference type="SUPFAM" id="SSF74653">
    <property type="entry name" value="TolA/TonB C-terminal domain"/>
    <property type="match status" value="1"/>
</dbReference>
<dbReference type="InterPro" id="IPR006260">
    <property type="entry name" value="TonB/TolA_C"/>
</dbReference>
<organism evidence="7 8">
    <name type="scientific">Candidatus Edwardsbacteria bacterium GWF2_54_11</name>
    <dbReference type="NCBI Taxonomy" id="1817851"/>
    <lineage>
        <taxon>Bacteria</taxon>
        <taxon>Candidatus Edwardsiibacteriota</taxon>
    </lineage>
</organism>
<dbReference type="AlphaFoldDB" id="A0A1F5RCV1"/>
<dbReference type="NCBIfam" id="TIGR01352">
    <property type="entry name" value="tonB_Cterm"/>
    <property type="match status" value="1"/>
</dbReference>
<dbReference type="Gene3D" id="3.30.1150.10">
    <property type="match status" value="1"/>
</dbReference>